<dbReference type="Pfam" id="PF07642">
    <property type="entry name" value="BBP2"/>
    <property type="match status" value="1"/>
</dbReference>
<dbReference type="Proteomes" id="UP000320176">
    <property type="component" value="Unassembled WGS sequence"/>
</dbReference>
<organism evidence="1 2">
    <name type="scientific">Stieleria varia</name>
    <dbReference type="NCBI Taxonomy" id="2528005"/>
    <lineage>
        <taxon>Bacteria</taxon>
        <taxon>Pseudomonadati</taxon>
        <taxon>Planctomycetota</taxon>
        <taxon>Planctomycetia</taxon>
        <taxon>Pirellulales</taxon>
        <taxon>Pirellulaceae</taxon>
        <taxon>Stieleria</taxon>
    </lineage>
</organism>
<sequence>MSPRKFFRSREAIQRIVLRVCTSVGISVFLLLCSQANAQFVPSVYESTTGPLPEQDFVWPNIDLSVDESPTASEEEVEQVAFEPPFPSASSVEKTGQTNFAPITSFNASPCDLQARHCDACDVCGDFFRIRQSTYQAGGWWQQGVTLNPDDPRNRLNAPVLFNDRANDYQMNQLYFYAGKTASVDGSQWDWGGRIDLNYGTDSRFVTVPGLEEHDDRTPRWNSETSDYGLAVPQVYVDLGTPIGPYGSTIRLGHFYALGGYETFAAPENFFYSHAYTYLYGEPFTHSGGMWFGKLTPTLSAAVAGTTGWDSLYTDLSEWGVRAGLLKTFNAGKTTIALTGHGGDDFTGIRTAAGTSAAPRAWASLVMKHFLSPNLYYVLQGDYGYQQDAVVVLDNGNNTVGFGDANWYGINQYLVYQWNQKWSAGMRVEWFRDDGNSRVGLPIEYVNGGPAFNGSDYFSLTTGINYKPHPSVLLRTELRYDSSDVESNPAIPGGVAGIHPFDDRSDDDQLTIAMDAILMF</sequence>
<evidence type="ECO:0008006" key="3">
    <source>
        <dbReference type="Google" id="ProtNLM"/>
    </source>
</evidence>
<comment type="caution">
    <text evidence="1">The sequence shown here is derived from an EMBL/GenBank/DDBJ whole genome shotgun (WGS) entry which is preliminary data.</text>
</comment>
<accession>A0A5C6B8S5</accession>
<keyword evidence="2" id="KW-1185">Reference proteome</keyword>
<name>A0A5C6B8S5_9BACT</name>
<dbReference type="InterPro" id="IPR011486">
    <property type="entry name" value="BBP2"/>
</dbReference>
<evidence type="ECO:0000313" key="2">
    <source>
        <dbReference type="Proteomes" id="UP000320176"/>
    </source>
</evidence>
<dbReference type="AlphaFoldDB" id="A0A5C6B8S5"/>
<gene>
    <name evidence="1" type="ORF">Pla52n_10660</name>
</gene>
<protein>
    <recommendedName>
        <fullName evidence="3">Porin</fullName>
    </recommendedName>
</protein>
<dbReference type="RefSeq" id="WP_197454297.1">
    <property type="nucleotide sequence ID" value="NZ_CP151726.1"/>
</dbReference>
<reference evidence="1 2" key="1">
    <citation type="submission" date="2019-02" db="EMBL/GenBank/DDBJ databases">
        <title>Deep-cultivation of Planctomycetes and their phenomic and genomic characterization uncovers novel biology.</title>
        <authorList>
            <person name="Wiegand S."/>
            <person name="Jogler M."/>
            <person name="Boedeker C."/>
            <person name="Pinto D."/>
            <person name="Vollmers J."/>
            <person name="Rivas-Marin E."/>
            <person name="Kohn T."/>
            <person name="Peeters S.H."/>
            <person name="Heuer A."/>
            <person name="Rast P."/>
            <person name="Oberbeckmann S."/>
            <person name="Bunk B."/>
            <person name="Jeske O."/>
            <person name="Meyerdierks A."/>
            <person name="Storesund J.E."/>
            <person name="Kallscheuer N."/>
            <person name="Luecker S."/>
            <person name="Lage O.M."/>
            <person name="Pohl T."/>
            <person name="Merkel B.J."/>
            <person name="Hornburger P."/>
            <person name="Mueller R.-W."/>
            <person name="Bruemmer F."/>
            <person name="Labrenz M."/>
            <person name="Spormann A.M."/>
            <person name="Op Den Camp H."/>
            <person name="Overmann J."/>
            <person name="Amann R."/>
            <person name="Jetten M.S.M."/>
            <person name="Mascher T."/>
            <person name="Medema M.H."/>
            <person name="Devos D.P."/>
            <person name="Kaster A.-K."/>
            <person name="Ovreas L."/>
            <person name="Rohde M."/>
            <person name="Galperin M.Y."/>
            <person name="Jogler C."/>
        </authorList>
    </citation>
    <scope>NUCLEOTIDE SEQUENCE [LARGE SCALE GENOMIC DNA]</scope>
    <source>
        <strain evidence="1 2">Pla52n</strain>
    </source>
</reference>
<dbReference type="EMBL" id="SJPN01000001">
    <property type="protein sequence ID" value="TWU08483.1"/>
    <property type="molecule type" value="Genomic_DNA"/>
</dbReference>
<dbReference type="SUPFAM" id="SSF56935">
    <property type="entry name" value="Porins"/>
    <property type="match status" value="1"/>
</dbReference>
<proteinExistence type="predicted"/>
<evidence type="ECO:0000313" key="1">
    <source>
        <dbReference type="EMBL" id="TWU08483.1"/>
    </source>
</evidence>